<keyword evidence="2" id="KW-0479">Metal-binding</keyword>
<keyword evidence="4" id="KW-0812">Transmembrane</keyword>
<dbReference type="InterPro" id="IPR013780">
    <property type="entry name" value="Glyco_hydro_b"/>
</dbReference>
<accession>A0ABW0TJV8</accession>
<feature type="transmembrane region" description="Helical" evidence="4">
    <location>
        <begin position="448"/>
        <end position="469"/>
    </location>
</feature>
<proteinExistence type="predicted"/>
<keyword evidence="6" id="KW-0378">Hydrolase</keyword>
<dbReference type="Gene3D" id="2.60.40.1180">
    <property type="entry name" value="Golgi alpha-mannosidase II"/>
    <property type="match status" value="1"/>
</dbReference>
<comment type="cofactor">
    <cofactor evidence="1">
        <name>Ca(2+)</name>
        <dbReference type="ChEBI" id="CHEBI:29108"/>
    </cofactor>
</comment>
<keyword evidence="4" id="KW-0472">Membrane</keyword>
<dbReference type="PANTHER" id="PTHR10357">
    <property type="entry name" value="ALPHA-AMYLASE FAMILY MEMBER"/>
    <property type="match status" value="1"/>
</dbReference>
<dbReference type="InterPro" id="IPR054174">
    <property type="entry name" value="Alpha-amylase-like_C"/>
</dbReference>
<sequence length="482" mass="53782">MKVNRWVGLLITIVVLGSTLLPAGVFAEGKRTIDDETIYDLLVDRYNNGSGENDIGVDSRDLTAFNGGDFNGIVDRLTHITDMGFTMVSLGPVFESESYDGKKVLNYAKLEPHFGTDEEFVNMLDALHAKDLAVIADFPLGGVSEHHVWVQEGLLKFTPDTDGTIDWDASDVATQQALRDAVVKFMETYSLDGIRLTEIGAYDIAFLNDLIEAVKTVNPDAYVITNEMSGANFDASPDFDKMNALRSSFVRFDADTSSLSLFTNDSRGQLIQFDELTGPRYTYDIVEERMFPPTRWKLAAAALFSLPGTPIMTYGTEIAVNGEAPPESHQLLNFKTDAELKDYISDLNTLRNQSETFRNGDFEMLHNENGFTVFKLSSDEETWIVALNNTTKTASLEIPKEVIGENKLLRGVLDGDLAREGKDGVFRIVLERELAEIYFADEDKGFNIPYLIASIMVYVLFFGFLFLIFRKAKLAKKAKANQ</sequence>
<dbReference type="SUPFAM" id="SSF51011">
    <property type="entry name" value="Glycosyl hydrolase domain"/>
    <property type="match status" value="1"/>
</dbReference>
<reference evidence="7" key="1">
    <citation type="journal article" date="2019" name="Int. J. Syst. Evol. Microbiol.">
        <title>The Global Catalogue of Microorganisms (GCM) 10K type strain sequencing project: providing services to taxonomists for standard genome sequencing and annotation.</title>
        <authorList>
            <consortium name="The Broad Institute Genomics Platform"/>
            <consortium name="The Broad Institute Genome Sequencing Center for Infectious Disease"/>
            <person name="Wu L."/>
            <person name="Ma J."/>
        </authorList>
    </citation>
    <scope>NUCLEOTIDE SEQUENCE [LARGE SCALE GENOMIC DNA]</scope>
    <source>
        <strain evidence="7">CGMCC 4.1434</strain>
    </source>
</reference>
<dbReference type="InterPro" id="IPR006047">
    <property type="entry name" value="GH13_cat_dom"/>
</dbReference>
<comment type="caution">
    <text evidence="6">The sequence shown here is derived from an EMBL/GenBank/DDBJ whole genome shotgun (WGS) entry which is preliminary data.</text>
</comment>
<dbReference type="GO" id="GO:0016787">
    <property type="term" value="F:hydrolase activity"/>
    <property type="evidence" value="ECO:0007669"/>
    <property type="project" value="UniProtKB-KW"/>
</dbReference>
<dbReference type="SUPFAM" id="SSF51445">
    <property type="entry name" value="(Trans)glycosidases"/>
    <property type="match status" value="1"/>
</dbReference>
<keyword evidence="4" id="KW-1133">Transmembrane helix</keyword>
<feature type="domain" description="Glycosyl hydrolase family 13 catalytic" evidence="5">
    <location>
        <begin position="40"/>
        <end position="351"/>
    </location>
</feature>
<evidence type="ECO:0000256" key="3">
    <source>
        <dbReference type="ARBA" id="ARBA00022729"/>
    </source>
</evidence>
<evidence type="ECO:0000313" key="7">
    <source>
        <dbReference type="Proteomes" id="UP001596109"/>
    </source>
</evidence>
<evidence type="ECO:0000256" key="4">
    <source>
        <dbReference type="SAM" id="Phobius"/>
    </source>
</evidence>
<dbReference type="InterPro" id="IPR017853">
    <property type="entry name" value="GH"/>
</dbReference>
<dbReference type="Pfam" id="PF00128">
    <property type="entry name" value="Alpha-amylase"/>
    <property type="match status" value="1"/>
</dbReference>
<evidence type="ECO:0000256" key="1">
    <source>
        <dbReference type="ARBA" id="ARBA00001913"/>
    </source>
</evidence>
<protein>
    <submittedName>
        <fullName evidence="6">Alpha-amylase family glycosyl hydrolase</fullName>
    </submittedName>
</protein>
<evidence type="ECO:0000259" key="5">
    <source>
        <dbReference type="SMART" id="SM00642"/>
    </source>
</evidence>
<dbReference type="Proteomes" id="UP001596109">
    <property type="component" value="Unassembled WGS sequence"/>
</dbReference>
<gene>
    <name evidence="6" type="ORF">ACFPRA_07235</name>
</gene>
<dbReference type="PANTHER" id="PTHR10357:SF215">
    <property type="entry name" value="ALPHA-AMYLASE 1"/>
    <property type="match status" value="1"/>
</dbReference>
<evidence type="ECO:0000256" key="2">
    <source>
        <dbReference type="ARBA" id="ARBA00022723"/>
    </source>
</evidence>
<dbReference type="RefSeq" id="WP_381432161.1">
    <property type="nucleotide sequence ID" value="NZ_JBHSNO010000005.1"/>
</dbReference>
<keyword evidence="7" id="KW-1185">Reference proteome</keyword>
<dbReference type="SMART" id="SM00642">
    <property type="entry name" value="Aamy"/>
    <property type="match status" value="1"/>
</dbReference>
<dbReference type="EMBL" id="JBHSNO010000005">
    <property type="protein sequence ID" value="MFC5588673.1"/>
    <property type="molecule type" value="Genomic_DNA"/>
</dbReference>
<dbReference type="Pfam" id="PF22026">
    <property type="entry name" value="Alpha-amylase_C_2"/>
    <property type="match status" value="1"/>
</dbReference>
<evidence type="ECO:0000313" key="6">
    <source>
        <dbReference type="EMBL" id="MFC5588673.1"/>
    </source>
</evidence>
<organism evidence="6 7">
    <name type="scientific">Sporosarcina soli</name>
    <dbReference type="NCBI Taxonomy" id="334736"/>
    <lineage>
        <taxon>Bacteria</taxon>
        <taxon>Bacillati</taxon>
        <taxon>Bacillota</taxon>
        <taxon>Bacilli</taxon>
        <taxon>Bacillales</taxon>
        <taxon>Caryophanaceae</taxon>
        <taxon>Sporosarcina</taxon>
    </lineage>
</organism>
<name>A0ABW0TJV8_9BACL</name>
<keyword evidence="3" id="KW-0732">Signal</keyword>
<dbReference type="Gene3D" id="3.20.20.80">
    <property type="entry name" value="Glycosidases"/>
    <property type="match status" value="1"/>
</dbReference>